<dbReference type="GO" id="GO:0032259">
    <property type="term" value="P:methylation"/>
    <property type="evidence" value="ECO:0007669"/>
    <property type="project" value="UniProtKB-KW"/>
</dbReference>
<comment type="caution">
    <text evidence="8">The sequence shown here is derived from an EMBL/GenBank/DDBJ whole genome shotgun (WGS) entry which is preliminary data.</text>
</comment>
<dbReference type="EMBL" id="LAZR01058857">
    <property type="protein sequence ID" value="KKK69023.1"/>
    <property type="molecule type" value="Genomic_DNA"/>
</dbReference>
<dbReference type="Gene3D" id="3.40.50.150">
    <property type="entry name" value="Vaccinia Virus protein VP39"/>
    <property type="match status" value="1"/>
</dbReference>
<dbReference type="PROSITE" id="PS00093">
    <property type="entry name" value="N4_MTASE"/>
    <property type="match status" value="1"/>
</dbReference>
<sequence>ATIAARQNELPSAAIVASDARTLRDGSDDSKGGANGLRDESIQLIVTSPPYPGAQKYIRSVSLSLGWLGMCRADELLPLKRQTIGREEYRKAECERAVQTGIPPADRLLREIHRKDPCRATIAGTYLIEMRDALREMYRVIKPGGHLVLVAANNKICHREFRTQEYLRRLAEETGFATKLRLIDNIRSRGLMTKRNSTADMITREWVLVFEKGR</sequence>
<dbReference type="SUPFAM" id="SSF53335">
    <property type="entry name" value="S-adenosyl-L-methionine-dependent methyltransferases"/>
    <property type="match status" value="1"/>
</dbReference>
<evidence type="ECO:0000313" key="8">
    <source>
        <dbReference type="EMBL" id="KKK69023.1"/>
    </source>
</evidence>
<keyword evidence="3" id="KW-0489">Methyltransferase</keyword>
<proteinExistence type="inferred from homology"/>
<protein>
    <recommendedName>
        <fullName evidence="2">site-specific DNA-methyltransferase (cytosine-N(4)-specific)</fullName>
        <ecNumber evidence="2">2.1.1.113</ecNumber>
    </recommendedName>
</protein>
<feature type="non-terminal residue" evidence="8">
    <location>
        <position position="1"/>
    </location>
</feature>
<keyword evidence="5" id="KW-0949">S-adenosyl-L-methionine</keyword>
<dbReference type="InterPro" id="IPR029063">
    <property type="entry name" value="SAM-dependent_MTases_sf"/>
</dbReference>
<comment type="similarity">
    <text evidence="1">Belongs to the N(4)/N(6)-methyltransferase family. N(4) subfamily.</text>
</comment>
<comment type="catalytic activity">
    <reaction evidence="7">
        <text>a 2'-deoxycytidine in DNA + S-adenosyl-L-methionine = an N(4)-methyl-2'-deoxycytidine in DNA + S-adenosyl-L-homocysteine + H(+)</text>
        <dbReference type="Rhea" id="RHEA:16857"/>
        <dbReference type="Rhea" id="RHEA-COMP:11369"/>
        <dbReference type="Rhea" id="RHEA-COMP:13674"/>
        <dbReference type="ChEBI" id="CHEBI:15378"/>
        <dbReference type="ChEBI" id="CHEBI:57856"/>
        <dbReference type="ChEBI" id="CHEBI:59789"/>
        <dbReference type="ChEBI" id="CHEBI:85452"/>
        <dbReference type="ChEBI" id="CHEBI:137933"/>
        <dbReference type="EC" id="2.1.1.113"/>
    </reaction>
</comment>
<dbReference type="EC" id="2.1.1.113" evidence="2"/>
<dbReference type="GO" id="GO:0003677">
    <property type="term" value="F:DNA binding"/>
    <property type="evidence" value="ECO:0007669"/>
    <property type="project" value="InterPro"/>
</dbReference>
<keyword evidence="6" id="KW-0680">Restriction system</keyword>
<dbReference type="GO" id="GO:0015667">
    <property type="term" value="F:site-specific DNA-methyltransferase (cytosine-N4-specific) activity"/>
    <property type="evidence" value="ECO:0007669"/>
    <property type="project" value="UniProtKB-EC"/>
</dbReference>
<evidence type="ECO:0000256" key="6">
    <source>
        <dbReference type="ARBA" id="ARBA00022747"/>
    </source>
</evidence>
<accession>A0A0F8XJE3</accession>
<evidence type="ECO:0000256" key="2">
    <source>
        <dbReference type="ARBA" id="ARBA00012185"/>
    </source>
</evidence>
<organism evidence="8">
    <name type="scientific">marine sediment metagenome</name>
    <dbReference type="NCBI Taxonomy" id="412755"/>
    <lineage>
        <taxon>unclassified sequences</taxon>
        <taxon>metagenomes</taxon>
        <taxon>ecological metagenomes</taxon>
    </lineage>
</organism>
<gene>
    <name evidence="8" type="ORF">LCGC14_2938180</name>
</gene>
<reference evidence="8" key="1">
    <citation type="journal article" date="2015" name="Nature">
        <title>Complex archaea that bridge the gap between prokaryotes and eukaryotes.</title>
        <authorList>
            <person name="Spang A."/>
            <person name="Saw J.H."/>
            <person name="Jorgensen S.L."/>
            <person name="Zaremba-Niedzwiedzka K."/>
            <person name="Martijn J."/>
            <person name="Lind A.E."/>
            <person name="van Eijk R."/>
            <person name="Schleper C."/>
            <person name="Guy L."/>
            <person name="Ettema T.J."/>
        </authorList>
    </citation>
    <scope>NUCLEOTIDE SEQUENCE</scope>
</reference>
<evidence type="ECO:0000256" key="5">
    <source>
        <dbReference type="ARBA" id="ARBA00022691"/>
    </source>
</evidence>
<evidence type="ECO:0000256" key="7">
    <source>
        <dbReference type="ARBA" id="ARBA00049120"/>
    </source>
</evidence>
<evidence type="ECO:0000256" key="3">
    <source>
        <dbReference type="ARBA" id="ARBA00022603"/>
    </source>
</evidence>
<keyword evidence="4" id="KW-0808">Transferase</keyword>
<dbReference type="InterPro" id="IPR017985">
    <property type="entry name" value="MeTrfase_CN4_CS"/>
</dbReference>
<dbReference type="AlphaFoldDB" id="A0A0F8XJE3"/>
<evidence type="ECO:0000256" key="4">
    <source>
        <dbReference type="ARBA" id="ARBA00022679"/>
    </source>
</evidence>
<name>A0A0F8XJE3_9ZZZZ</name>
<dbReference type="GO" id="GO:0009307">
    <property type="term" value="P:DNA restriction-modification system"/>
    <property type="evidence" value="ECO:0007669"/>
    <property type="project" value="UniProtKB-KW"/>
</dbReference>
<evidence type="ECO:0000256" key="1">
    <source>
        <dbReference type="ARBA" id="ARBA00010203"/>
    </source>
</evidence>